<protein>
    <submittedName>
        <fullName evidence="2">Uncharacterized protein</fullName>
    </submittedName>
</protein>
<dbReference type="AlphaFoldDB" id="A0A2T7CXF9"/>
<organism evidence="2 3">
    <name type="scientific">Panicum hallii var. hallii</name>
    <dbReference type="NCBI Taxonomy" id="1504633"/>
    <lineage>
        <taxon>Eukaryota</taxon>
        <taxon>Viridiplantae</taxon>
        <taxon>Streptophyta</taxon>
        <taxon>Embryophyta</taxon>
        <taxon>Tracheophyta</taxon>
        <taxon>Spermatophyta</taxon>
        <taxon>Magnoliopsida</taxon>
        <taxon>Liliopsida</taxon>
        <taxon>Poales</taxon>
        <taxon>Poaceae</taxon>
        <taxon>PACMAD clade</taxon>
        <taxon>Panicoideae</taxon>
        <taxon>Panicodae</taxon>
        <taxon>Paniceae</taxon>
        <taxon>Panicinae</taxon>
        <taxon>Panicum</taxon>
        <taxon>Panicum sect. Panicum</taxon>
    </lineage>
</organism>
<accession>A0A2T7CXF9</accession>
<proteinExistence type="predicted"/>
<gene>
    <name evidence="2" type="ORF">GQ55_7G210700</name>
</gene>
<dbReference type="Proteomes" id="UP000244336">
    <property type="component" value="Chromosome 7"/>
</dbReference>
<dbReference type="OrthoDB" id="10439594at2759"/>
<dbReference type="EMBL" id="CM009755">
    <property type="protein sequence ID" value="PUZ48004.1"/>
    <property type="molecule type" value="Genomic_DNA"/>
</dbReference>
<dbReference type="Gramene" id="PUZ48004">
    <property type="protein sequence ID" value="PUZ48004"/>
    <property type="gene ID" value="GQ55_7G210700"/>
</dbReference>
<evidence type="ECO:0000313" key="2">
    <source>
        <dbReference type="EMBL" id="PUZ48004.1"/>
    </source>
</evidence>
<keyword evidence="3" id="KW-1185">Reference proteome</keyword>
<name>A0A2T7CXF9_9POAL</name>
<evidence type="ECO:0000256" key="1">
    <source>
        <dbReference type="SAM" id="MobiDB-lite"/>
    </source>
</evidence>
<feature type="region of interest" description="Disordered" evidence="1">
    <location>
        <begin position="18"/>
        <end position="39"/>
    </location>
</feature>
<sequence length="105" mass="11100">MAGAISAAGSCLEAGASVRMSGKHRHARRGGLGSGRVRSSRPGVACLQAVKTTVRAGVAVEDKLNVCDPQVQLWFKRVDKLDEVMKLIEKGRGSRNSGSRLQAPT</sequence>
<evidence type="ECO:0000313" key="3">
    <source>
        <dbReference type="Proteomes" id="UP000244336"/>
    </source>
</evidence>
<reference evidence="2 3" key="1">
    <citation type="submission" date="2018-04" db="EMBL/GenBank/DDBJ databases">
        <title>WGS assembly of Panicum hallii var. hallii HAL2.</title>
        <authorList>
            <person name="Lovell J."/>
            <person name="Jenkins J."/>
            <person name="Lowry D."/>
            <person name="Mamidi S."/>
            <person name="Sreedasyam A."/>
            <person name="Weng X."/>
            <person name="Barry K."/>
            <person name="Bonette J."/>
            <person name="Campitelli B."/>
            <person name="Daum C."/>
            <person name="Gordon S."/>
            <person name="Gould B."/>
            <person name="Lipzen A."/>
            <person name="MacQueen A."/>
            <person name="Palacio-Mejia J."/>
            <person name="Plott C."/>
            <person name="Shakirov E."/>
            <person name="Shu S."/>
            <person name="Yoshinaga Y."/>
            <person name="Zane M."/>
            <person name="Rokhsar D."/>
            <person name="Grimwood J."/>
            <person name="Schmutz J."/>
            <person name="Juenger T."/>
        </authorList>
    </citation>
    <scope>NUCLEOTIDE SEQUENCE [LARGE SCALE GENOMIC DNA]</scope>
    <source>
        <strain evidence="3">cv. HAL2</strain>
    </source>
</reference>